<accession>A0A841R928</accession>
<dbReference type="Pfam" id="PF06803">
    <property type="entry name" value="DUF1232"/>
    <property type="match status" value="1"/>
</dbReference>
<protein>
    <submittedName>
        <fullName evidence="7">Uncharacterized membrane protein YkvA (DUF1232 family)</fullName>
    </submittedName>
</protein>
<dbReference type="RefSeq" id="WP_184748052.1">
    <property type="nucleotide sequence ID" value="NZ_JACHGJ010000008.1"/>
</dbReference>
<dbReference type="Proteomes" id="UP000587760">
    <property type="component" value="Unassembled WGS sequence"/>
</dbReference>
<gene>
    <name evidence="7" type="ORF">HNR50_003495</name>
</gene>
<evidence type="ECO:0000313" key="8">
    <source>
        <dbReference type="Proteomes" id="UP000587760"/>
    </source>
</evidence>
<sequence>MSDNYDSDEKIEDIHKGFKAAKSEAEEILGDKKETEKILNKSMSAAFKLRSGPLAQVWEDLQLLFALMKDYTSGRYREIPVGSIVVILGALIYLVNPIDLIPDIIPVLGNVDDVLIIGLVLSQVHADLQSYKEWCKKNDL</sequence>
<dbReference type="InterPro" id="IPR010652">
    <property type="entry name" value="DUF1232"/>
</dbReference>
<dbReference type="GO" id="GO:0012505">
    <property type="term" value="C:endomembrane system"/>
    <property type="evidence" value="ECO:0007669"/>
    <property type="project" value="UniProtKB-SubCell"/>
</dbReference>
<keyword evidence="4 5" id="KW-0472">Membrane</keyword>
<evidence type="ECO:0000256" key="1">
    <source>
        <dbReference type="ARBA" id="ARBA00004127"/>
    </source>
</evidence>
<proteinExistence type="predicted"/>
<comment type="caution">
    <text evidence="7">The sequence shown here is derived from an EMBL/GenBank/DDBJ whole genome shotgun (WGS) entry which is preliminary data.</text>
</comment>
<evidence type="ECO:0000313" key="7">
    <source>
        <dbReference type="EMBL" id="MBB6481814.1"/>
    </source>
</evidence>
<keyword evidence="2 5" id="KW-0812">Transmembrane</keyword>
<evidence type="ECO:0000256" key="2">
    <source>
        <dbReference type="ARBA" id="ARBA00022692"/>
    </source>
</evidence>
<dbReference type="AlphaFoldDB" id="A0A841R928"/>
<feature type="transmembrane region" description="Helical" evidence="5">
    <location>
        <begin position="79"/>
        <end position="98"/>
    </location>
</feature>
<evidence type="ECO:0000256" key="5">
    <source>
        <dbReference type="SAM" id="Phobius"/>
    </source>
</evidence>
<organism evidence="7 8">
    <name type="scientific">Spirochaeta isovalerica</name>
    <dbReference type="NCBI Taxonomy" id="150"/>
    <lineage>
        <taxon>Bacteria</taxon>
        <taxon>Pseudomonadati</taxon>
        <taxon>Spirochaetota</taxon>
        <taxon>Spirochaetia</taxon>
        <taxon>Spirochaetales</taxon>
        <taxon>Spirochaetaceae</taxon>
        <taxon>Spirochaeta</taxon>
    </lineage>
</organism>
<reference evidence="7 8" key="1">
    <citation type="submission" date="2020-08" db="EMBL/GenBank/DDBJ databases">
        <title>Genomic Encyclopedia of Type Strains, Phase IV (KMG-IV): sequencing the most valuable type-strain genomes for metagenomic binning, comparative biology and taxonomic classification.</title>
        <authorList>
            <person name="Goeker M."/>
        </authorList>
    </citation>
    <scope>NUCLEOTIDE SEQUENCE [LARGE SCALE GENOMIC DNA]</scope>
    <source>
        <strain evidence="7 8">DSM 2461</strain>
    </source>
</reference>
<keyword evidence="8" id="KW-1185">Reference proteome</keyword>
<keyword evidence="3 5" id="KW-1133">Transmembrane helix</keyword>
<name>A0A841R928_9SPIO</name>
<evidence type="ECO:0000256" key="4">
    <source>
        <dbReference type="ARBA" id="ARBA00023136"/>
    </source>
</evidence>
<evidence type="ECO:0000259" key="6">
    <source>
        <dbReference type="Pfam" id="PF06803"/>
    </source>
</evidence>
<comment type="subcellular location">
    <subcellularLocation>
        <location evidence="1">Endomembrane system</location>
        <topology evidence="1">Multi-pass membrane protein</topology>
    </subcellularLocation>
</comment>
<dbReference type="EMBL" id="JACHGJ010000008">
    <property type="protein sequence ID" value="MBB6481814.1"/>
    <property type="molecule type" value="Genomic_DNA"/>
</dbReference>
<feature type="domain" description="DUF1232" evidence="6">
    <location>
        <begin position="84"/>
        <end position="118"/>
    </location>
</feature>
<evidence type="ECO:0000256" key="3">
    <source>
        <dbReference type="ARBA" id="ARBA00022989"/>
    </source>
</evidence>